<evidence type="ECO:0000256" key="1">
    <source>
        <dbReference type="ARBA" id="ARBA00005437"/>
    </source>
</evidence>
<gene>
    <name evidence="4" type="primary">LOC120257980</name>
</gene>
<comment type="similarity">
    <text evidence="1">Belongs to the LOR family.</text>
</comment>
<dbReference type="SUPFAM" id="SSF54518">
    <property type="entry name" value="Tubby C-terminal domain-like"/>
    <property type="match status" value="1"/>
</dbReference>
<reference evidence="4" key="1">
    <citation type="submission" date="2025-08" db="UniProtKB">
        <authorList>
            <consortium name="RefSeq"/>
        </authorList>
    </citation>
    <scope>IDENTIFICATION</scope>
</reference>
<organism evidence="3 4">
    <name type="scientific">Dioscorea cayennensis subsp. rotundata</name>
    <name type="common">White Guinea yam</name>
    <name type="synonym">Dioscorea rotundata</name>
    <dbReference type="NCBI Taxonomy" id="55577"/>
    <lineage>
        <taxon>Eukaryota</taxon>
        <taxon>Viridiplantae</taxon>
        <taxon>Streptophyta</taxon>
        <taxon>Embryophyta</taxon>
        <taxon>Tracheophyta</taxon>
        <taxon>Spermatophyta</taxon>
        <taxon>Magnoliopsida</taxon>
        <taxon>Liliopsida</taxon>
        <taxon>Dioscoreales</taxon>
        <taxon>Dioscoreaceae</taxon>
        <taxon>Dioscorea</taxon>
    </lineage>
</organism>
<dbReference type="Pfam" id="PF04525">
    <property type="entry name" value="LOR"/>
    <property type="match status" value="1"/>
</dbReference>
<dbReference type="PANTHER" id="PTHR31087">
    <property type="match status" value="1"/>
</dbReference>
<dbReference type="InterPro" id="IPR038595">
    <property type="entry name" value="LOR_sf"/>
</dbReference>
<feature type="region of interest" description="Disordered" evidence="2">
    <location>
        <begin position="221"/>
        <end position="240"/>
    </location>
</feature>
<evidence type="ECO:0000313" key="4">
    <source>
        <dbReference type="RefSeq" id="XP_039121234.1"/>
    </source>
</evidence>
<dbReference type="GeneID" id="120257980"/>
<dbReference type="InterPro" id="IPR007612">
    <property type="entry name" value="LOR"/>
</dbReference>
<dbReference type="InterPro" id="IPR025659">
    <property type="entry name" value="Tubby-like_C"/>
</dbReference>
<dbReference type="AlphaFoldDB" id="A0AB40B2D3"/>
<name>A0AB40B2D3_DIOCR</name>
<dbReference type="Proteomes" id="UP001515500">
    <property type="component" value="Chromosome 4"/>
</dbReference>
<evidence type="ECO:0000313" key="3">
    <source>
        <dbReference type="Proteomes" id="UP001515500"/>
    </source>
</evidence>
<keyword evidence="3" id="KW-1185">Reference proteome</keyword>
<dbReference type="RefSeq" id="XP_039121234.1">
    <property type="nucleotide sequence ID" value="XM_039265300.1"/>
</dbReference>
<dbReference type="Gene3D" id="2.40.160.200">
    <property type="entry name" value="LURP1-related"/>
    <property type="match status" value="1"/>
</dbReference>
<sequence length="240" mass="26543">MEEMIVVVGETYCGAEGRQLTVRKTSVFYPGDGFAAYEHSTGELVFRVDTYGRGPALATDLVLMDPSGASILTLRKKWPSLHQRWEGYLGDRMEGQKPLFTVKRSSIFGGERAGVVVEVHDTDHAKGTEYRIEGSFAHRCCRLLYLDNKSVEDRDEQGSIRDAAGDGVVAAEIKRKVDEHAHVMLSKDVFCLHVQPRFDAAFAMGLILVLDQISGDDDVDNVDDFSALPDDNQDARSPSS</sequence>
<proteinExistence type="inferred from homology"/>
<evidence type="ECO:0000256" key="2">
    <source>
        <dbReference type="SAM" id="MobiDB-lite"/>
    </source>
</evidence>
<accession>A0AB40B2D3</accession>
<protein>
    <submittedName>
        <fullName evidence="4">Protein LURP-one-related 5-like</fullName>
    </submittedName>
</protein>
<dbReference type="PANTHER" id="PTHR31087:SF60">
    <property type="entry name" value="PROTEIN LURP-ONE-RELATED 5"/>
    <property type="match status" value="1"/>
</dbReference>